<dbReference type="SUPFAM" id="SSF51556">
    <property type="entry name" value="Metallo-dependent hydrolases"/>
    <property type="match status" value="1"/>
</dbReference>
<organism evidence="1 2">
    <name type="scientific">Chelatococcus asaccharovorans</name>
    <dbReference type="NCBI Taxonomy" id="28210"/>
    <lineage>
        <taxon>Bacteria</taxon>
        <taxon>Pseudomonadati</taxon>
        <taxon>Pseudomonadota</taxon>
        <taxon>Alphaproteobacteria</taxon>
        <taxon>Hyphomicrobiales</taxon>
        <taxon>Chelatococcaceae</taxon>
        <taxon>Chelatococcus</taxon>
    </lineage>
</organism>
<dbReference type="AlphaFoldDB" id="A0A2V3UJ99"/>
<evidence type="ECO:0000313" key="1">
    <source>
        <dbReference type="EMBL" id="PXW65093.1"/>
    </source>
</evidence>
<proteinExistence type="predicted"/>
<keyword evidence="1" id="KW-0378">Hydrolase</keyword>
<name>A0A2V3UJ99_9HYPH</name>
<dbReference type="Gene3D" id="3.20.20.140">
    <property type="entry name" value="Metal-dependent hydrolases"/>
    <property type="match status" value="1"/>
</dbReference>
<dbReference type="GO" id="GO:0016787">
    <property type="term" value="F:hydrolase activity"/>
    <property type="evidence" value="ECO:0007669"/>
    <property type="project" value="UniProtKB-KW"/>
</dbReference>
<protein>
    <submittedName>
        <fullName evidence="1">Putative TIM-barrel fold metal-dependent hydrolase</fullName>
    </submittedName>
</protein>
<keyword evidence="2" id="KW-1185">Reference proteome</keyword>
<dbReference type="EMBL" id="QJJK01000001">
    <property type="protein sequence ID" value="PXW65093.1"/>
    <property type="molecule type" value="Genomic_DNA"/>
</dbReference>
<reference evidence="1 2" key="1">
    <citation type="submission" date="2018-05" db="EMBL/GenBank/DDBJ databases">
        <title>Genomic Encyclopedia of Type Strains, Phase IV (KMG-IV): sequencing the most valuable type-strain genomes for metagenomic binning, comparative biology and taxonomic classification.</title>
        <authorList>
            <person name="Goeker M."/>
        </authorList>
    </citation>
    <scope>NUCLEOTIDE SEQUENCE [LARGE SCALE GENOMIC DNA]</scope>
    <source>
        <strain evidence="1 2">DSM 6462</strain>
    </source>
</reference>
<sequence length="266" mass="29832">MYFDCDTRIGRSAGTKNLGGHDISPETLLANMDRIGVGKALVFHTMAWEYHPNEGNAMLIKALAPHRDRLEPCWVMLPHHTGEVPHPQDTVAEMQRLGVKAARIFPNFPANSHRFELAEWCIGEMLDALEAARIPLLLDFVLFRREQPPFRDIFSICENHPNLPVILIGVQARNNRSLYPLLRRFPNLHVQTAGYFVHRGLEHFTEFFGSRQLVFGSNTPTLGMGAAHFHVDRALVAETDRTAIAGSNLTALLAAAAERAQQEGRI</sequence>
<accession>A0A2V3UJ99</accession>
<comment type="caution">
    <text evidence="1">The sequence shown here is derived from an EMBL/GenBank/DDBJ whole genome shotgun (WGS) entry which is preliminary data.</text>
</comment>
<evidence type="ECO:0000313" key="2">
    <source>
        <dbReference type="Proteomes" id="UP000248021"/>
    </source>
</evidence>
<dbReference type="RefSeq" id="WP_170147035.1">
    <property type="nucleotide sequence ID" value="NZ_JAHBRY010000001.1"/>
</dbReference>
<dbReference type="InterPro" id="IPR032466">
    <property type="entry name" value="Metal_Hydrolase"/>
</dbReference>
<dbReference type="Proteomes" id="UP000248021">
    <property type="component" value="Unassembled WGS sequence"/>
</dbReference>
<gene>
    <name evidence="1" type="ORF">C7450_101856</name>
</gene>